<dbReference type="Gene3D" id="2.70.150.10">
    <property type="entry name" value="Calcium-transporting ATPase, cytoplasmic transduction domain A"/>
    <property type="match status" value="1"/>
</dbReference>
<dbReference type="Proteomes" id="UP000261520">
    <property type="component" value="Unplaced"/>
</dbReference>
<dbReference type="PANTHER" id="PTHR24092:SF79">
    <property type="entry name" value="PHOSPHOLIPID-TRANSPORTING ATPASE VB"/>
    <property type="match status" value="1"/>
</dbReference>
<dbReference type="AlphaFoldDB" id="A0A3B4AN83"/>
<accession>A0A3B4AN83</accession>
<dbReference type="PANTHER" id="PTHR24092">
    <property type="entry name" value="PROBABLE PHOSPHOLIPID-TRANSPORTING ATPASE"/>
    <property type="match status" value="1"/>
</dbReference>
<dbReference type="GO" id="GO:0140326">
    <property type="term" value="F:ATPase-coupled intramembrane lipid transporter activity"/>
    <property type="evidence" value="ECO:0007669"/>
    <property type="project" value="TreeGrafter"/>
</dbReference>
<dbReference type="GO" id="GO:0005886">
    <property type="term" value="C:plasma membrane"/>
    <property type="evidence" value="ECO:0007669"/>
    <property type="project" value="TreeGrafter"/>
</dbReference>
<dbReference type="InterPro" id="IPR008250">
    <property type="entry name" value="ATPase_P-typ_transduc_dom_A_sf"/>
</dbReference>
<dbReference type="Ensembl" id="ENSPMGT00000019869.1">
    <property type="protein sequence ID" value="ENSPMGP00000018627.1"/>
    <property type="gene ID" value="ENSPMGG00000015192.1"/>
</dbReference>
<dbReference type="SUPFAM" id="SSF81653">
    <property type="entry name" value="Calcium ATPase, transduction domain A"/>
    <property type="match status" value="1"/>
</dbReference>
<organism evidence="2 3">
    <name type="scientific">Periophthalmus magnuspinnatus</name>
    <dbReference type="NCBI Taxonomy" id="409849"/>
    <lineage>
        <taxon>Eukaryota</taxon>
        <taxon>Metazoa</taxon>
        <taxon>Chordata</taxon>
        <taxon>Craniata</taxon>
        <taxon>Vertebrata</taxon>
        <taxon>Euteleostomi</taxon>
        <taxon>Actinopterygii</taxon>
        <taxon>Neopterygii</taxon>
        <taxon>Teleostei</taxon>
        <taxon>Neoteleostei</taxon>
        <taxon>Acanthomorphata</taxon>
        <taxon>Gobiaria</taxon>
        <taxon>Gobiiformes</taxon>
        <taxon>Gobioidei</taxon>
        <taxon>Gobiidae</taxon>
        <taxon>Oxudercinae</taxon>
        <taxon>Periophthalmus</taxon>
    </lineage>
</organism>
<dbReference type="InterPro" id="IPR032631">
    <property type="entry name" value="P-type_ATPase_N"/>
</dbReference>
<evidence type="ECO:0000259" key="1">
    <source>
        <dbReference type="Pfam" id="PF16209"/>
    </source>
</evidence>
<proteinExistence type="predicted"/>
<dbReference type="Pfam" id="PF16209">
    <property type="entry name" value="PhoLip_ATPase_N"/>
    <property type="match status" value="1"/>
</dbReference>
<evidence type="ECO:0000313" key="2">
    <source>
        <dbReference type="Ensembl" id="ENSPMGP00000018627.1"/>
    </source>
</evidence>
<dbReference type="GO" id="GO:0045332">
    <property type="term" value="P:phospholipid translocation"/>
    <property type="evidence" value="ECO:0007669"/>
    <property type="project" value="TreeGrafter"/>
</dbReference>
<protein>
    <recommendedName>
        <fullName evidence="1">P-type ATPase N-terminal domain-containing protein</fullName>
    </recommendedName>
</protein>
<dbReference type="SUPFAM" id="SSF81665">
    <property type="entry name" value="Calcium ATPase, transmembrane domain M"/>
    <property type="match status" value="1"/>
</dbReference>
<reference evidence="2" key="1">
    <citation type="submission" date="2025-08" db="UniProtKB">
        <authorList>
            <consortium name="Ensembl"/>
        </authorList>
    </citation>
    <scope>IDENTIFICATION</scope>
</reference>
<evidence type="ECO:0000313" key="3">
    <source>
        <dbReference type="Proteomes" id="UP000261520"/>
    </source>
</evidence>
<reference evidence="2" key="2">
    <citation type="submission" date="2025-09" db="UniProtKB">
        <authorList>
            <consortium name="Ensembl"/>
        </authorList>
    </citation>
    <scope>IDENTIFICATION</scope>
</reference>
<name>A0A3B4AN83_9GOBI</name>
<dbReference type="InterPro" id="IPR023298">
    <property type="entry name" value="ATPase_P-typ_TM_dom_sf"/>
</dbReference>
<sequence>MNPLARIRDAWRGQRARDKELRNLVSNLPYEGLDKHKQPNRHFPGNGIKTTKYSILFFLPMNLFEQFHRLANLYFVGLAILNFVPMVQAFEPEVALIPICVILALTALKDAWEDFGRYQSDKELNGLPCSVYRGVACGRWKDVRVGDFVKVESNDTVPADLLLLFTSDPNGVCHIETANLDGETNLNKHLYSTCSCFNVLKV</sequence>
<feature type="domain" description="P-type ATPase N-terminal" evidence="1">
    <location>
        <begin position="36"/>
        <end position="94"/>
    </location>
</feature>
<keyword evidence="3" id="KW-1185">Reference proteome</keyword>